<dbReference type="EMBL" id="JAGPXD010000003">
    <property type="protein sequence ID" value="KAH7362134.1"/>
    <property type="molecule type" value="Genomic_DNA"/>
</dbReference>
<name>A0A8K0TCK2_9PEZI</name>
<feature type="signal peptide" evidence="1">
    <location>
        <begin position="1"/>
        <end position="17"/>
    </location>
</feature>
<reference evidence="2" key="1">
    <citation type="journal article" date="2021" name="Nat. Commun.">
        <title>Genetic determinants of endophytism in the Arabidopsis root mycobiome.</title>
        <authorList>
            <person name="Mesny F."/>
            <person name="Miyauchi S."/>
            <person name="Thiergart T."/>
            <person name="Pickel B."/>
            <person name="Atanasova L."/>
            <person name="Karlsson M."/>
            <person name="Huettel B."/>
            <person name="Barry K.W."/>
            <person name="Haridas S."/>
            <person name="Chen C."/>
            <person name="Bauer D."/>
            <person name="Andreopoulos W."/>
            <person name="Pangilinan J."/>
            <person name="LaButti K."/>
            <person name="Riley R."/>
            <person name="Lipzen A."/>
            <person name="Clum A."/>
            <person name="Drula E."/>
            <person name="Henrissat B."/>
            <person name="Kohler A."/>
            <person name="Grigoriev I.V."/>
            <person name="Martin F.M."/>
            <person name="Hacquard S."/>
        </authorList>
    </citation>
    <scope>NUCLEOTIDE SEQUENCE</scope>
    <source>
        <strain evidence="2">MPI-CAGE-AT-0016</strain>
    </source>
</reference>
<gene>
    <name evidence="2" type="ORF">B0T11DRAFT_81046</name>
</gene>
<organism evidence="2 3">
    <name type="scientific">Plectosphaerella cucumerina</name>
    <dbReference type="NCBI Taxonomy" id="40658"/>
    <lineage>
        <taxon>Eukaryota</taxon>
        <taxon>Fungi</taxon>
        <taxon>Dikarya</taxon>
        <taxon>Ascomycota</taxon>
        <taxon>Pezizomycotina</taxon>
        <taxon>Sordariomycetes</taxon>
        <taxon>Hypocreomycetidae</taxon>
        <taxon>Glomerellales</taxon>
        <taxon>Plectosphaerellaceae</taxon>
        <taxon>Plectosphaerella</taxon>
    </lineage>
</organism>
<dbReference type="Proteomes" id="UP000813385">
    <property type="component" value="Unassembled WGS sequence"/>
</dbReference>
<dbReference type="AlphaFoldDB" id="A0A8K0TCK2"/>
<comment type="caution">
    <text evidence="2">The sequence shown here is derived from an EMBL/GenBank/DDBJ whole genome shotgun (WGS) entry which is preliminary data.</text>
</comment>
<protein>
    <submittedName>
        <fullName evidence="2">Uncharacterized protein</fullName>
    </submittedName>
</protein>
<keyword evidence="1" id="KW-0732">Signal</keyword>
<accession>A0A8K0TCK2</accession>
<feature type="chain" id="PRO_5035425929" evidence="1">
    <location>
        <begin position="18"/>
        <end position="252"/>
    </location>
</feature>
<sequence length="252" mass="27268">MHLTTVALGFIAATAAALPTSTVPESASQFERDIIEIVTLERKAFLSARDLELAARHGANADEMFPHSLIRRKGGDDITIWVNNNYQEGEPLADDDDEKASALGKRQSARPNDNAYTIQGGQNQRLCSAISVPPDVHLTRPDSAFTGGAHAMIAWGRRSYGFFKFAGKSGTSWTDVLLGGSNSGANARFSIIKEDGHLETRIGTGDVALLVDYVVPKFQVNYGDGWRIAAQGRAGCPDGGMKFELKKTDKRI</sequence>
<evidence type="ECO:0000313" key="3">
    <source>
        <dbReference type="Proteomes" id="UP000813385"/>
    </source>
</evidence>
<dbReference type="OrthoDB" id="4811040at2759"/>
<evidence type="ECO:0000256" key="1">
    <source>
        <dbReference type="SAM" id="SignalP"/>
    </source>
</evidence>
<evidence type="ECO:0000313" key="2">
    <source>
        <dbReference type="EMBL" id="KAH7362134.1"/>
    </source>
</evidence>
<proteinExistence type="predicted"/>
<keyword evidence="3" id="KW-1185">Reference proteome</keyword>